<evidence type="ECO:0000313" key="2">
    <source>
        <dbReference type="EMBL" id="JAS83260.1"/>
    </source>
</evidence>
<protein>
    <recommendedName>
        <fullName evidence="1">Macrodomain effector MavL domain-containing protein</fullName>
    </recommendedName>
</protein>
<proteinExistence type="predicted"/>
<dbReference type="Pfam" id="PF24754">
    <property type="entry name" value="MavL"/>
    <property type="match status" value="1"/>
</dbReference>
<sequence>MPQYLILLSLATLQNLIQYKQELQSNSMKPGHYLQKNLDLLLQKGIDIKNTTVEQFLQLLLSTKKTICFAESEVVGDGSDWNYSELRILGEISIAMATEVYDNGVWGIYEKTFRTHEPPISATLVFTPGPLLYGYNFQGTTPDLDDIYERRQIDQNKYTKLIERRLLPVLLYINESAKTQGKKAIVVLPGIGCGAFAGKFKGSMGEFLNKALQTILEEFGIHFKNIVCVRFDPFEECTDFERIIQGVKYRVRRNIGPMGKSQLCCVTDYEETEGEFTDCIFYKVVAWDHVSLPGNDYFKGSRNTDDGVTGAATNSMELITNVKGRYVNGYYLPPEGYRTWEGVAKKHNTKLTVDGNVKVATHNGILVDLKDISENK</sequence>
<dbReference type="AlphaFoldDB" id="A0A1B6IEJ4"/>
<dbReference type="EMBL" id="GECU01022350">
    <property type="protein sequence ID" value="JAS85356.1"/>
    <property type="molecule type" value="Transcribed_RNA"/>
</dbReference>
<organism evidence="3">
    <name type="scientific">Homalodisca liturata</name>
    <dbReference type="NCBI Taxonomy" id="320908"/>
    <lineage>
        <taxon>Eukaryota</taxon>
        <taxon>Metazoa</taxon>
        <taxon>Ecdysozoa</taxon>
        <taxon>Arthropoda</taxon>
        <taxon>Hexapoda</taxon>
        <taxon>Insecta</taxon>
        <taxon>Pterygota</taxon>
        <taxon>Neoptera</taxon>
        <taxon>Paraneoptera</taxon>
        <taxon>Hemiptera</taxon>
        <taxon>Auchenorrhyncha</taxon>
        <taxon>Membracoidea</taxon>
        <taxon>Cicadellidae</taxon>
        <taxon>Cicadellinae</taxon>
        <taxon>Proconiini</taxon>
        <taxon>Homalodisca</taxon>
    </lineage>
</organism>
<feature type="domain" description="Macrodomain effector MavL" evidence="1">
    <location>
        <begin position="4"/>
        <end position="337"/>
    </location>
</feature>
<name>A0A1B6IEJ4_9HEMI</name>
<dbReference type="InterPro" id="IPR057098">
    <property type="entry name" value="MavL"/>
</dbReference>
<dbReference type="EMBL" id="GECU01024446">
    <property type="protein sequence ID" value="JAS83260.1"/>
    <property type="molecule type" value="Transcribed_RNA"/>
</dbReference>
<evidence type="ECO:0000259" key="1">
    <source>
        <dbReference type="Pfam" id="PF24754"/>
    </source>
</evidence>
<gene>
    <name evidence="2" type="ORF">g.25459</name>
    <name evidence="3" type="ORF">g.25461</name>
</gene>
<evidence type="ECO:0000313" key="3">
    <source>
        <dbReference type="EMBL" id="JAS85356.1"/>
    </source>
</evidence>
<accession>A0A1B6IEJ4</accession>
<reference evidence="3" key="1">
    <citation type="submission" date="2015-11" db="EMBL/GenBank/DDBJ databases">
        <title>De novo transcriptome assembly of four potential Pierce s Disease insect vectors from Arizona vineyards.</title>
        <authorList>
            <person name="Tassone E.E."/>
        </authorList>
    </citation>
    <scope>NUCLEOTIDE SEQUENCE</scope>
</reference>